<dbReference type="Proteomes" id="UP000320772">
    <property type="component" value="Unassembled WGS sequence"/>
</dbReference>
<evidence type="ECO:0000313" key="2">
    <source>
        <dbReference type="Proteomes" id="UP000320772"/>
    </source>
</evidence>
<name>A0A4Y3M429_9PROT</name>
<comment type="caution">
    <text evidence="1">The sequence shown here is derived from an EMBL/GenBank/DDBJ whole genome shotgun (WGS) entry which is preliminary data.</text>
</comment>
<dbReference type="AlphaFoldDB" id="A0A4Y3M429"/>
<keyword evidence="2" id="KW-1185">Reference proteome</keyword>
<protein>
    <submittedName>
        <fullName evidence="1">Uncharacterized protein</fullName>
    </submittedName>
</protein>
<gene>
    <name evidence="1" type="ORF">GRO01_09610</name>
</gene>
<organism evidence="1 2">
    <name type="scientific">Gluconobacter roseus NBRC 3990</name>
    <dbReference type="NCBI Taxonomy" id="1307950"/>
    <lineage>
        <taxon>Bacteria</taxon>
        <taxon>Pseudomonadati</taxon>
        <taxon>Pseudomonadota</taxon>
        <taxon>Alphaproteobacteria</taxon>
        <taxon>Acetobacterales</taxon>
        <taxon>Acetobacteraceae</taxon>
        <taxon>Gluconobacter</taxon>
    </lineage>
</organism>
<proteinExistence type="predicted"/>
<accession>A0A4Y3M429</accession>
<dbReference type="EMBL" id="BJLY01000002">
    <property type="protein sequence ID" value="GEB03385.1"/>
    <property type="molecule type" value="Genomic_DNA"/>
</dbReference>
<evidence type="ECO:0000313" key="1">
    <source>
        <dbReference type="EMBL" id="GEB03385.1"/>
    </source>
</evidence>
<sequence length="114" mass="12578">MTERLHLHEVGFRSFDIRGRGLKGLSCRDLVQSRYDLPGMNGTADTDAPLHDFSWKTERQRYAAVGGDLTGEGLPCRAGDRLNHDGANWTGIGRRCVFVTGGQNEQKTAAHHQG</sequence>
<reference evidence="1 2" key="1">
    <citation type="submission" date="2019-06" db="EMBL/GenBank/DDBJ databases">
        <title>Whole genome shotgun sequence of Gluconobacter roseus NBRC 3990.</title>
        <authorList>
            <person name="Hosoyama A."/>
            <person name="Uohara A."/>
            <person name="Ohji S."/>
            <person name="Ichikawa N."/>
        </authorList>
    </citation>
    <scope>NUCLEOTIDE SEQUENCE [LARGE SCALE GENOMIC DNA]</scope>
    <source>
        <strain evidence="1 2">NBRC 3990</strain>
    </source>
</reference>